<keyword evidence="4 5" id="KW-0472">Membrane</keyword>
<dbReference type="AlphaFoldDB" id="A0A1B6EJP8"/>
<comment type="subcellular location">
    <subcellularLocation>
        <location evidence="1">Membrane</location>
        <topology evidence="1">Multi-pass membrane protein</topology>
    </subcellularLocation>
</comment>
<name>A0A1B6EJP8_9HEMI</name>
<feature type="transmembrane region" description="Helical" evidence="5">
    <location>
        <begin position="245"/>
        <end position="263"/>
    </location>
</feature>
<feature type="transmembrane region" description="Helical" evidence="5">
    <location>
        <begin position="387"/>
        <end position="410"/>
    </location>
</feature>
<evidence type="ECO:0000256" key="4">
    <source>
        <dbReference type="ARBA" id="ARBA00023136"/>
    </source>
</evidence>
<keyword evidence="2 5" id="KW-0812">Transmembrane</keyword>
<evidence type="ECO:0000256" key="5">
    <source>
        <dbReference type="SAM" id="Phobius"/>
    </source>
</evidence>
<dbReference type="Pfam" id="PF01490">
    <property type="entry name" value="Aa_trans"/>
    <property type="match status" value="1"/>
</dbReference>
<feature type="transmembrane region" description="Helical" evidence="5">
    <location>
        <begin position="202"/>
        <end position="225"/>
    </location>
</feature>
<dbReference type="GO" id="GO:0005774">
    <property type="term" value="C:vacuolar membrane"/>
    <property type="evidence" value="ECO:0007669"/>
    <property type="project" value="TreeGrafter"/>
</dbReference>
<sequence>MEKAPKLSDSKESVNNGNFNLSSKANLAAGGDEDYDPGDHRDFVDGLGTMGALFHMIKGSLGSGILSMPMAFKNAGLWVGLIGAFLIGFLCTHCVRLLALCSQVLSKRTKQPSLGFAETMEAAFLTGPIRLRKYAAPARETVNVGLTITYYFGVTVYIVFIATNFKQVIDNHLGIDLNIRLYIAMLTVVLIPIGCIRKLKYLVPLSFLAIVFLMFGCGVVFYEVFSDIPPLTSRPFFNSWKNLPLFYATMCFAIEGVGTVLPIENSMKRPSRFLGCPGVLNVAMFWLVLTYTMVGFFGYLRYGDETQGAVTLNLGFNALGQTVKILVALNVLFSCPLLLYVPCETLWKYMDPRIKEENKTRAYYTMRVLMILGSVGLAIVVPNLEPIIGIVGAFCFSTLGLLFPSILELVTFWGNDVYMGRWRWRYYKNYLLMVAWLIALVAGMEASVGEVIEIYWPSS</sequence>
<dbReference type="PANTHER" id="PTHR22950:SF349">
    <property type="entry name" value="AMINO ACID TRANSPORTER TRANSMEMBRANE DOMAIN-CONTAINING PROTEIN"/>
    <property type="match status" value="1"/>
</dbReference>
<evidence type="ECO:0000313" key="7">
    <source>
        <dbReference type="EMBL" id="JAS38136.1"/>
    </source>
</evidence>
<feature type="transmembrane region" description="Helical" evidence="5">
    <location>
        <begin position="283"/>
        <end position="302"/>
    </location>
</feature>
<evidence type="ECO:0000256" key="2">
    <source>
        <dbReference type="ARBA" id="ARBA00022692"/>
    </source>
</evidence>
<dbReference type="EMBL" id="GECZ01031633">
    <property type="protein sequence ID" value="JAS38136.1"/>
    <property type="molecule type" value="Transcribed_RNA"/>
</dbReference>
<evidence type="ECO:0000259" key="6">
    <source>
        <dbReference type="Pfam" id="PF01490"/>
    </source>
</evidence>
<feature type="transmembrane region" description="Helical" evidence="5">
    <location>
        <begin position="177"/>
        <end position="195"/>
    </location>
</feature>
<feature type="transmembrane region" description="Helical" evidence="5">
    <location>
        <begin position="142"/>
        <end position="165"/>
    </location>
</feature>
<organism evidence="7">
    <name type="scientific">Cuerna arida</name>
    <dbReference type="NCBI Taxonomy" id="1464854"/>
    <lineage>
        <taxon>Eukaryota</taxon>
        <taxon>Metazoa</taxon>
        <taxon>Ecdysozoa</taxon>
        <taxon>Arthropoda</taxon>
        <taxon>Hexapoda</taxon>
        <taxon>Insecta</taxon>
        <taxon>Pterygota</taxon>
        <taxon>Neoptera</taxon>
        <taxon>Paraneoptera</taxon>
        <taxon>Hemiptera</taxon>
        <taxon>Auchenorrhyncha</taxon>
        <taxon>Membracoidea</taxon>
        <taxon>Cicadellidae</taxon>
        <taxon>Cicadellinae</taxon>
        <taxon>Proconiini</taxon>
        <taxon>Cuerna</taxon>
    </lineage>
</organism>
<feature type="transmembrane region" description="Helical" evidence="5">
    <location>
        <begin position="430"/>
        <end position="456"/>
    </location>
</feature>
<dbReference type="PANTHER" id="PTHR22950">
    <property type="entry name" value="AMINO ACID TRANSPORTER"/>
    <property type="match status" value="1"/>
</dbReference>
<reference evidence="7" key="1">
    <citation type="submission" date="2015-11" db="EMBL/GenBank/DDBJ databases">
        <title>De novo transcriptome assembly of four potential Pierce s Disease insect vectors from Arizona vineyards.</title>
        <authorList>
            <person name="Tassone E.E."/>
        </authorList>
    </citation>
    <scope>NUCLEOTIDE SEQUENCE</scope>
</reference>
<keyword evidence="3 5" id="KW-1133">Transmembrane helix</keyword>
<feature type="transmembrane region" description="Helical" evidence="5">
    <location>
        <begin position="362"/>
        <end position="381"/>
    </location>
</feature>
<feature type="domain" description="Amino acid transporter transmembrane" evidence="6">
    <location>
        <begin position="49"/>
        <end position="444"/>
    </location>
</feature>
<gene>
    <name evidence="7" type="ORF">g.27958</name>
</gene>
<dbReference type="GO" id="GO:0015179">
    <property type="term" value="F:L-amino acid transmembrane transporter activity"/>
    <property type="evidence" value="ECO:0007669"/>
    <property type="project" value="TreeGrafter"/>
</dbReference>
<dbReference type="InterPro" id="IPR013057">
    <property type="entry name" value="AA_transpt_TM"/>
</dbReference>
<feature type="transmembrane region" description="Helical" evidence="5">
    <location>
        <begin position="75"/>
        <end position="99"/>
    </location>
</feature>
<evidence type="ECO:0000256" key="3">
    <source>
        <dbReference type="ARBA" id="ARBA00022989"/>
    </source>
</evidence>
<accession>A0A1B6EJP8</accession>
<protein>
    <recommendedName>
        <fullName evidence="6">Amino acid transporter transmembrane domain-containing protein</fullName>
    </recommendedName>
</protein>
<feature type="transmembrane region" description="Helical" evidence="5">
    <location>
        <begin position="322"/>
        <end position="341"/>
    </location>
</feature>
<evidence type="ECO:0000256" key="1">
    <source>
        <dbReference type="ARBA" id="ARBA00004141"/>
    </source>
</evidence>
<proteinExistence type="predicted"/>